<accession>A0A9J6GM81</accession>
<gene>
    <name evidence="1" type="ORF">HPB48_021492</name>
</gene>
<reference evidence="1 2" key="1">
    <citation type="journal article" date="2020" name="Cell">
        <title>Large-Scale Comparative Analyses of Tick Genomes Elucidate Their Genetic Diversity and Vector Capacities.</title>
        <authorList>
            <consortium name="Tick Genome and Microbiome Consortium (TIGMIC)"/>
            <person name="Jia N."/>
            <person name="Wang J."/>
            <person name="Shi W."/>
            <person name="Du L."/>
            <person name="Sun Y."/>
            <person name="Zhan W."/>
            <person name="Jiang J.F."/>
            <person name="Wang Q."/>
            <person name="Zhang B."/>
            <person name="Ji P."/>
            <person name="Bell-Sakyi L."/>
            <person name="Cui X.M."/>
            <person name="Yuan T.T."/>
            <person name="Jiang B.G."/>
            <person name="Yang W.F."/>
            <person name="Lam T.T."/>
            <person name="Chang Q.C."/>
            <person name="Ding S.J."/>
            <person name="Wang X.J."/>
            <person name="Zhu J.G."/>
            <person name="Ruan X.D."/>
            <person name="Zhao L."/>
            <person name="Wei J.T."/>
            <person name="Ye R.Z."/>
            <person name="Que T.C."/>
            <person name="Du C.H."/>
            <person name="Zhou Y.H."/>
            <person name="Cheng J.X."/>
            <person name="Dai P.F."/>
            <person name="Guo W.B."/>
            <person name="Han X.H."/>
            <person name="Huang E.J."/>
            <person name="Li L.F."/>
            <person name="Wei W."/>
            <person name="Gao Y.C."/>
            <person name="Liu J.Z."/>
            <person name="Shao H.Z."/>
            <person name="Wang X."/>
            <person name="Wang C.C."/>
            <person name="Yang T.C."/>
            <person name="Huo Q.B."/>
            <person name="Li W."/>
            <person name="Chen H.Y."/>
            <person name="Chen S.E."/>
            <person name="Zhou L.G."/>
            <person name="Ni X.B."/>
            <person name="Tian J.H."/>
            <person name="Sheng Y."/>
            <person name="Liu T."/>
            <person name="Pan Y.S."/>
            <person name="Xia L.Y."/>
            <person name="Li J."/>
            <person name="Zhao F."/>
            <person name="Cao W.C."/>
        </authorList>
    </citation>
    <scope>NUCLEOTIDE SEQUENCE [LARGE SCALE GENOMIC DNA]</scope>
    <source>
        <strain evidence="1">HaeL-2018</strain>
    </source>
</reference>
<name>A0A9J6GM81_HAELO</name>
<comment type="caution">
    <text evidence="1">The sequence shown here is derived from an EMBL/GenBank/DDBJ whole genome shotgun (WGS) entry which is preliminary data.</text>
</comment>
<sequence>MVALSRIMEHHWGLPEMKALVDDLFPLFLSWVPMLRDGNLGPPVELLCSLMEGDDAVAMQNATQVVLVLVDALAHGHVSKRSALSESPDGLPATPNAGICDRRGGVASTAELLGSCQPG</sequence>
<keyword evidence="2" id="KW-1185">Reference proteome</keyword>
<organism evidence="1 2">
    <name type="scientific">Haemaphysalis longicornis</name>
    <name type="common">Bush tick</name>
    <dbReference type="NCBI Taxonomy" id="44386"/>
    <lineage>
        <taxon>Eukaryota</taxon>
        <taxon>Metazoa</taxon>
        <taxon>Ecdysozoa</taxon>
        <taxon>Arthropoda</taxon>
        <taxon>Chelicerata</taxon>
        <taxon>Arachnida</taxon>
        <taxon>Acari</taxon>
        <taxon>Parasitiformes</taxon>
        <taxon>Ixodida</taxon>
        <taxon>Ixodoidea</taxon>
        <taxon>Ixodidae</taxon>
        <taxon>Haemaphysalinae</taxon>
        <taxon>Haemaphysalis</taxon>
    </lineage>
</organism>
<dbReference type="EMBL" id="JABSTR010000007">
    <property type="protein sequence ID" value="KAH9375647.1"/>
    <property type="molecule type" value="Genomic_DNA"/>
</dbReference>
<proteinExistence type="predicted"/>
<dbReference type="AlphaFoldDB" id="A0A9J6GM81"/>
<protein>
    <submittedName>
        <fullName evidence="1">Uncharacterized protein</fullName>
    </submittedName>
</protein>
<dbReference type="VEuPathDB" id="VectorBase:HLOH_057463"/>
<evidence type="ECO:0000313" key="1">
    <source>
        <dbReference type="EMBL" id="KAH9375647.1"/>
    </source>
</evidence>
<evidence type="ECO:0000313" key="2">
    <source>
        <dbReference type="Proteomes" id="UP000821853"/>
    </source>
</evidence>
<dbReference type="Proteomes" id="UP000821853">
    <property type="component" value="Chromosome 5"/>
</dbReference>